<sequence>MRARCPIAIRRLSKQRQRGAVVRRRTGDHEVIVRRLTTAPRCRCFDSRRIAIGHRARMLLSMRRLWTFSAFILVLASAEDCGPDVQSKAESTPPTVKLTTFQVYQNPSTGAQTYFTGDKCVENVPGFPKRMTDARWGMIAPTETVLNVCPDLVKIYSVTNGDVTRLITGAEVPQNPKAVFIGFAGSWPGYCKSTNAPLVEFFSSIKNQYLYVTNIEDMHALRVDRMYEEFRPTRVLGYLYKNQDTVTLEGPWGAPQNSVVYGHIPVPMNPIRRVFKANALPAYTTDPTSMKVSGFVLDDFVKSQYSLIQPTVDISQLEPICGPLVLLHETYNKDFNGVYRIRNLNSFPLMPVENIVRKSGYLFKDQNKAKDCVGYTAPVFEYQQTGTGLHFIAVDNTDASQYAQNNNTYTWTATLGYASYGSYFYTKDPTGPAI</sequence>
<dbReference type="Proteomes" id="UP000835052">
    <property type="component" value="Unassembled WGS sequence"/>
</dbReference>
<evidence type="ECO:0000313" key="1">
    <source>
        <dbReference type="EMBL" id="CAD6197201.1"/>
    </source>
</evidence>
<reference evidence="1" key="1">
    <citation type="submission" date="2020-10" db="EMBL/GenBank/DDBJ databases">
        <authorList>
            <person name="Kikuchi T."/>
        </authorList>
    </citation>
    <scope>NUCLEOTIDE SEQUENCE</scope>
    <source>
        <strain evidence="1">NKZ352</strain>
    </source>
</reference>
<keyword evidence="2" id="KW-1185">Reference proteome</keyword>
<accession>A0A8S1HSP5</accession>
<dbReference type="EMBL" id="CAJGYM010000087">
    <property type="protein sequence ID" value="CAD6197201.1"/>
    <property type="molecule type" value="Genomic_DNA"/>
</dbReference>
<name>A0A8S1HSP5_9PELO</name>
<proteinExistence type="predicted"/>
<dbReference type="AlphaFoldDB" id="A0A8S1HSP5"/>
<dbReference type="OrthoDB" id="5784258at2759"/>
<protein>
    <submittedName>
        <fullName evidence="1">Uncharacterized protein</fullName>
    </submittedName>
</protein>
<gene>
    <name evidence="1" type="ORF">CAUJ_LOCUS13110</name>
</gene>
<comment type="caution">
    <text evidence="1">The sequence shown here is derived from an EMBL/GenBank/DDBJ whole genome shotgun (WGS) entry which is preliminary data.</text>
</comment>
<evidence type="ECO:0000313" key="2">
    <source>
        <dbReference type="Proteomes" id="UP000835052"/>
    </source>
</evidence>
<organism evidence="1 2">
    <name type="scientific">Caenorhabditis auriculariae</name>
    <dbReference type="NCBI Taxonomy" id="2777116"/>
    <lineage>
        <taxon>Eukaryota</taxon>
        <taxon>Metazoa</taxon>
        <taxon>Ecdysozoa</taxon>
        <taxon>Nematoda</taxon>
        <taxon>Chromadorea</taxon>
        <taxon>Rhabditida</taxon>
        <taxon>Rhabditina</taxon>
        <taxon>Rhabditomorpha</taxon>
        <taxon>Rhabditoidea</taxon>
        <taxon>Rhabditidae</taxon>
        <taxon>Peloderinae</taxon>
        <taxon>Caenorhabditis</taxon>
    </lineage>
</organism>